<dbReference type="STRING" id="407036.SAMN05216243_0798"/>
<name>A0A1G8WIQ3_9BACI</name>
<keyword evidence="2" id="KW-1185">Reference proteome</keyword>
<dbReference type="EMBL" id="FNFL01000001">
    <property type="protein sequence ID" value="SDJ77535.1"/>
    <property type="molecule type" value="Genomic_DNA"/>
</dbReference>
<sequence>MFVNIIAKFCKLIHQRFFVKIPPSDSIKTIHLQKGTELVSVPPFSEDNSLHIKVKGGC</sequence>
<evidence type="ECO:0000313" key="1">
    <source>
        <dbReference type="EMBL" id="SDJ77535.1"/>
    </source>
</evidence>
<evidence type="ECO:0000313" key="2">
    <source>
        <dbReference type="Proteomes" id="UP000198694"/>
    </source>
</evidence>
<organism evidence="1 2">
    <name type="scientific">Sediminibacillus albus</name>
    <dbReference type="NCBI Taxonomy" id="407036"/>
    <lineage>
        <taxon>Bacteria</taxon>
        <taxon>Bacillati</taxon>
        <taxon>Bacillota</taxon>
        <taxon>Bacilli</taxon>
        <taxon>Bacillales</taxon>
        <taxon>Bacillaceae</taxon>
        <taxon>Sediminibacillus</taxon>
    </lineage>
</organism>
<proteinExistence type="predicted"/>
<protein>
    <submittedName>
        <fullName evidence="1">Uncharacterized protein</fullName>
    </submittedName>
</protein>
<gene>
    <name evidence="1" type="ORF">SAMN05216243_0798</name>
</gene>
<dbReference type="AlphaFoldDB" id="A0A1G8WIQ3"/>
<dbReference type="Proteomes" id="UP000198694">
    <property type="component" value="Unassembled WGS sequence"/>
</dbReference>
<reference evidence="1 2" key="1">
    <citation type="submission" date="2016-10" db="EMBL/GenBank/DDBJ databases">
        <authorList>
            <person name="de Groot N.N."/>
        </authorList>
    </citation>
    <scope>NUCLEOTIDE SEQUENCE [LARGE SCALE GENOMIC DNA]</scope>
    <source>
        <strain evidence="1 2">CGMCC 1.6502</strain>
    </source>
</reference>
<accession>A0A1G8WIQ3</accession>